<dbReference type="PIRSF" id="PIRSF016636">
    <property type="entry name" value="AlgI_DltB"/>
    <property type="match status" value="1"/>
</dbReference>
<feature type="transmembrane region" description="Helical" evidence="10">
    <location>
        <begin position="221"/>
        <end position="246"/>
    </location>
</feature>
<dbReference type="NCBIfam" id="TIGR04091">
    <property type="entry name" value="LTA_dltB"/>
    <property type="match status" value="1"/>
</dbReference>
<evidence type="ECO:0000313" key="12">
    <source>
        <dbReference type="Proteomes" id="UP001596022"/>
    </source>
</evidence>
<feature type="transmembrane region" description="Helical" evidence="10">
    <location>
        <begin position="83"/>
        <end position="102"/>
    </location>
</feature>
<name>A0ABV9GLJ0_9BACL</name>
<sequence length="382" mass="45214">MTPYATLAYFAILAILLIPSVVAGLKGRSFHIYNSILTVVILAITFGHKPDQVIALVIFVVWQCLLVKGYLRYRQQKNQASIFYLAVILSILPLGIVKFSPYFTVDNIGFLGISYLTFKAVQMVIETRDGRIKAVTLYRFLRFLLFFPTFTSGPIDRFRRFEKDIEKVPSPEEYKTMLYTGINRIFQGFLYKFIIAYVIHQHVMSLPLLKENTAVSIWLYMYAYSMYLFFDFAGYSAFAIGASYFLGIKTPENFNMPFISRNIKDFWNRWHMTLSFWFRDFIFMRFVFYMTKKKVIKDRYLISYMGFFVNFLVMGIWHGPFPHYIVYGLYHAALFILFDLFERSNKKRHFWPDNRLTHVLSIIITFHFVCFGFLIFSGRLFQ</sequence>
<dbReference type="EMBL" id="JBHSFW010000006">
    <property type="protein sequence ID" value="MFC4619177.1"/>
    <property type="molecule type" value="Genomic_DNA"/>
</dbReference>
<dbReference type="PANTHER" id="PTHR13285:SF23">
    <property type="entry name" value="TEICHOIC ACID D-ALANYLTRANSFERASE"/>
    <property type="match status" value="1"/>
</dbReference>
<evidence type="ECO:0000256" key="4">
    <source>
        <dbReference type="ARBA" id="ARBA00022679"/>
    </source>
</evidence>
<keyword evidence="6 10" id="KW-1133">Transmembrane helix</keyword>
<dbReference type="InterPro" id="IPR004299">
    <property type="entry name" value="MBOAT_fam"/>
</dbReference>
<dbReference type="InterPro" id="IPR024024">
    <property type="entry name" value="DltB"/>
</dbReference>
<gene>
    <name evidence="11" type="primary">dltB</name>
    <name evidence="11" type="ORF">ACFO4N_10670</name>
</gene>
<keyword evidence="8 9" id="KW-0012">Acyltransferase</keyword>
<evidence type="ECO:0000256" key="7">
    <source>
        <dbReference type="ARBA" id="ARBA00023136"/>
    </source>
</evidence>
<feature type="transmembrane region" description="Helical" evidence="10">
    <location>
        <begin position="324"/>
        <end position="341"/>
    </location>
</feature>
<keyword evidence="4 9" id="KW-0808">Transferase</keyword>
<evidence type="ECO:0000256" key="5">
    <source>
        <dbReference type="ARBA" id="ARBA00022692"/>
    </source>
</evidence>
<comment type="subcellular location">
    <subcellularLocation>
        <location evidence="1">Cell membrane</location>
        <topology evidence="1">Multi-pass membrane protein</topology>
    </subcellularLocation>
</comment>
<accession>A0ABV9GLJ0</accession>
<keyword evidence="7 9" id="KW-0472">Membrane</keyword>
<dbReference type="EC" id="2.3.1.-" evidence="9"/>
<keyword evidence="5 10" id="KW-0812">Transmembrane</keyword>
<evidence type="ECO:0000313" key="11">
    <source>
        <dbReference type="EMBL" id="MFC4619177.1"/>
    </source>
</evidence>
<dbReference type="PANTHER" id="PTHR13285">
    <property type="entry name" value="ACYLTRANSFERASE"/>
    <property type="match status" value="1"/>
</dbReference>
<dbReference type="Proteomes" id="UP001596022">
    <property type="component" value="Unassembled WGS sequence"/>
</dbReference>
<feature type="transmembrane region" description="Helical" evidence="10">
    <location>
        <begin position="300"/>
        <end position="318"/>
    </location>
</feature>
<evidence type="ECO:0000256" key="8">
    <source>
        <dbReference type="ARBA" id="ARBA00023315"/>
    </source>
</evidence>
<feature type="transmembrane region" description="Helical" evidence="10">
    <location>
        <begin position="362"/>
        <end position="381"/>
    </location>
</feature>
<keyword evidence="3 9" id="KW-1003">Cell membrane</keyword>
<dbReference type="RefSeq" id="WP_376846275.1">
    <property type="nucleotide sequence ID" value="NZ_JBHSFW010000006.1"/>
</dbReference>
<organism evidence="11 12">
    <name type="scientific">Camelliibacillus cellulosilyticus</name>
    <dbReference type="NCBI Taxonomy" id="2174486"/>
    <lineage>
        <taxon>Bacteria</taxon>
        <taxon>Bacillati</taxon>
        <taxon>Bacillota</taxon>
        <taxon>Bacilli</taxon>
        <taxon>Bacillales</taxon>
        <taxon>Sporolactobacillaceae</taxon>
        <taxon>Camelliibacillus</taxon>
    </lineage>
</organism>
<comment type="function">
    <text evidence="9">O-acyltransferase that catalyzes D-alanylation of both teichoic acid and lipoteichoic acid (LTA). D-alanylation of LTA plays an important role in modulating the properties of the cell wall in Gram-positive bacteria, influencing the net charge of the cell wall. Catalyzes D-alanylation from DltC carrier protein.</text>
</comment>
<dbReference type="PIRSF" id="PIRSF500216">
    <property type="entry name" value="DltB"/>
    <property type="match status" value="1"/>
</dbReference>
<evidence type="ECO:0000256" key="6">
    <source>
        <dbReference type="ARBA" id="ARBA00022989"/>
    </source>
</evidence>
<evidence type="ECO:0000256" key="9">
    <source>
        <dbReference type="PIRNR" id="PIRNR016636"/>
    </source>
</evidence>
<reference evidence="12" key="1">
    <citation type="journal article" date="2019" name="Int. J. Syst. Evol. Microbiol.">
        <title>The Global Catalogue of Microorganisms (GCM) 10K type strain sequencing project: providing services to taxonomists for standard genome sequencing and annotation.</title>
        <authorList>
            <consortium name="The Broad Institute Genomics Platform"/>
            <consortium name="The Broad Institute Genome Sequencing Center for Infectious Disease"/>
            <person name="Wu L."/>
            <person name="Ma J."/>
        </authorList>
    </citation>
    <scope>NUCLEOTIDE SEQUENCE [LARGE SCALE GENOMIC DNA]</scope>
    <source>
        <strain evidence="12">CGMCC 1.16306</strain>
    </source>
</reference>
<dbReference type="InterPro" id="IPR051085">
    <property type="entry name" value="MB_O-acyltransferase"/>
</dbReference>
<keyword evidence="12" id="KW-1185">Reference proteome</keyword>
<evidence type="ECO:0000256" key="2">
    <source>
        <dbReference type="ARBA" id="ARBA00010323"/>
    </source>
</evidence>
<proteinExistence type="inferred from homology"/>
<protein>
    <recommendedName>
        <fullName evidence="9">Teichoic acid D-alanyltransferase</fullName>
        <ecNumber evidence="9">2.3.1.-</ecNumber>
    </recommendedName>
</protein>
<comment type="similarity">
    <text evidence="2 9">Belongs to the membrane-bound acyltransferase family.</text>
</comment>
<evidence type="ECO:0000256" key="1">
    <source>
        <dbReference type="ARBA" id="ARBA00004651"/>
    </source>
</evidence>
<feature type="transmembrane region" description="Helical" evidence="10">
    <location>
        <begin position="53"/>
        <end position="71"/>
    </location>
</feature>
<feature type="transmembrane region" description="Helical" evidence="10">
    <location>
        <begin position="6"/>
        <end position="25"/>
    </location>
</feature>
<comment type="caution">
    <text evidence="11">The sequence shown here is derived from an EMBL/GenBank/DDBJ whole genome shotgun (WGS) entry which is preliminary data.</text>
</comment>
<dbReference type="Pfam" id="PF03062">
    <property type="entry name" value="MBOAT"/>
    <property type="match status" value="1"/>
</dbReference>
<evidence type="ECO:0000256" key="10">
    <source>
        <dbReference type="SAM" id="Phobius"/>
    </source>
</evidence>
<dbReference type="InterPro" id="IPR024194">
    <property type="entry name" value="Ac/AlaTfrase_AlgI/DltB"/>
</dbReference>
<comment type="pathway">
    <text evidence="9">Cell wall biogenesis; lipoteichoic acid biosynthesis.</text>
</comment>
<evidence type="ECO:0000256" key="3">
    <source>
        <dbReference type="ARBA" id="ARBA00022475"/>
    </source>
</evidence>
<feature type="transmembrane region" description="Helical" evidence="10">
    <location>
        <begin position="137"/>
        <end position="155"/>
    </location>
</feature>
<feature type="transmembrane region" description="Helical" evidence="10">
    <location>
        <begin position="189"/>
        <end position="209"/>
    </location>
</feature>
<feature type="transmembrane region" description="Helical" evidence="10">
    <location>
        <begin position="30"/>
        <end position="47"/>
    </location>
</feature>